<reference evidence="4 5" key="1">
    <citation type="submission" date="2022-11" db="EMBL/GenBank/DDBJ databases">
        <title>Minimal conservation of predation-associated metabolite biosynthetic gene clusters underscores biosynthetic potential of Myxococcota including descriptions for ten novel species: Archangium lansinium sp. nov., Myxococcus landrumus sp. nov., Nannocystis bai.</title>
        <authorList>
            <person name="Ahearne A."/>
            <person name="Stevens C."/>
            <person name="Dowd S."/>
        </authorList>
    </citation>
    <scope>NUCLEOTIDE SEQUENCE [LARGE SCALE GENOMIC DNA]</scope>
    <source>
        <strain evidence="4 5">RJM3</strain>
    </source>
</reference>
<dbReference type="Proteomes" id="UP001221411">
    <property type="component" value="Unassembled WGS sequence"/>
</dbReference>
<keyword evidence="4" id="KW-0378">Hydrolase</keyword>
<comment type="caution">
    <text evidence="4">The sequence shown here is derived from an EMBL/GenBank/DDBJ whole genome shotgun (WGS) entry which is preliminary data.</text>
</comment>
<feature type="region of interest" description="Disordered" evidence="1">
    <location>
        <begin position="26"/>
        <end position="54"/>
    </location>
</feature>
<dbReference type="GO" id="GO:0016787">
    <property type="term" value="F:hydrolase activity"/>
    <property type="evidence" value="ECO:0007669"/>
    <property type="project" value="UniProtKB-KW"/>
</dbReference>
<evidence type="ECO:0000256" key="2">
    <source>
        <dbReference type="SAM" id="SignalP"/>
    </source>
</evidence>
<feature type="domain" description="Beta-lactamase-related" evidence="3">
    <location>
        <begin position="235"/>
        <end position="557"/>
    </location>
</feature>
<dbReference type="SUPFAM" id="SSF56601">
    <property type="entry name" value="beta-lactamase/transpeptidase-like"/>
    <property type="match status" value="1"/>
</dbReference>
<evidence type="ECO:0000259" key="3">
    <source>
        <dbReference type="Pfam" id="PF00144"/>
    </source>
</evidence>
<dbReference type="PANTHER" id="PTHR46825:SF15">
    <property type="entry name" value="BETA-LACTAMASE-RELATED DOMAIN-CONTAINING PROTEIN"/>
    <property type="match status" value="1"/>
</dbReference>
<dbReference type="RefSeq" id="WP_271926229.1">
    <property type="nucleotide sequence ID" value="NZ_JAQNDO010000001.1"/>
</dbReference>
<dbReference type="EMBL" id="JAQNDO010000001">
    <property type="protein sequence ID" value="MDC0747662.1"/>
    <property type="molecule type" value="Genomic_DNA"/>
</dbReference>
<dbReference type="Gene3D" id="3.40.710.10">
    <property type="entry name" value="DD-peptidase/beta-lactamase superfamily"/>
    <property type="match status" value="1"/>
</dbReference>
<dbReference type="Pfam" id="PF00144">
    <property type="entry name" value="Beta-lactamase"/>
    <property type="match status" value="1"/>
</dbReference>
<keyword evidence="5" id="KW-1185">Reference proteome</keyword>
<keyword evidence="2" id="KW-0732">Signal</keyword>
<feature type="chain" id="PRO_5045525691" evidence="2">
    <location>
        <begin position="21"/>
        <end position="706"/>
    </location>
</feature>
<name>A0ABT5F0Q7_9BACT</name>
<gene>
    <name evidence="4" type="ORF">POL67_40390</name>
</gene>
<feature type="signal peptide" evidence="2">
    <location>
        <begin position="1"/>
        <end position="20"/>
    </location>
</feature>
<protein>
    <submittedName>
        <fullName evidence="4">Serine hydrolase</fullName>
    </submittedName>
</protein>
<dbReference type="InterPro" id="IPR050491">
    <property type="entry name" value="AmpC-like"/>
</dbReference>
<evidence type="ECO:0000313" key="4">
    <source>
        <dbReference type="EMBL" id="MDC0747662.1"/>
    </source>
</evidence>
<proteinExistence type="predicted"/>
<evidence type="ECO:0000256" key="1">
    <source>
        <dbReference type="SAM" id="MobiDB-lite"/>
    </source>
</evidence>
<accession>A0ABT5F0Q7</accession>
<dbReference type="InterPro" id="IPR012338">
    <property type="entry name" value="Beta-lactam/transpept-like"/>
</dbReference>
<dbReference type="PANTHER" id="PTHR46825">
    <property type="entry name" value="D-ALANYL-D-ALANINE-CARBOXYPEPTIDASE/ENDOPEPTIDASE AMPH"/>
    <property type="match status" value="1"/>
</dbReference>
<organism evidence="4 5">
    <name type="scientific">Polyangium mundeleinium</name>
    <dbReference type="NCBI Taxonomy" id="2995306"/>
    <lineage>
        <taxon>Bacteria</taxon>
        <taxon>Pseudomonadati</taxon>
        <taxon>Myxococcota</taxon>
        <taxon>Polyangia</taxon>
        <taxon>Polyangiales</taxon>
        <taxon>Polyangiaceae</taxon>
        <taxon>Polyangium</taxon>
    </lineage>
</organism>
<evidence type="ECO:0000313" key="5">
    <source>
        <dbReference type="Proteomes" id="UP001221411"/>
    </source>
</evidence>
<sequence length="706" mass="76733">MRTRPLRSLLFSLFFLNACSGPSPVVQTGDTPPAPPLAGPATSTTTTPPPTATPKDELAVVKVDADTPMTTPSGATYIAPKGWTVTTKHGVVVLADPNREVSLTFVERKEQDGAAAIAAAWKQVQPDFARAVWLMTPQPGRNGWDAVVDVNYVTTLAEARHVSARAARKGDTWFVLLSDGTEDGWSRRRPQANIARQSFRAQGVVEESFKDKPAHTLDAARLQKIDAFLEESRLALKIPGLAVAIVQNGKVVLEKGYGVKELGKKAPVTPDTMFRIASMTKPLTSLMIAGLVDEGKFTWDTRVTELLPTFALGDAELTKRLSVRNILCACTGIPYDNVGTVFEYANVSPEKMLDRMKLLKPTTGFGETFQYSNAMIAAAGYVAAHAAEPKKPLAEAYEKTMKAKVFGPLGMKNTTFDAKVVARGDHASPHNRNAKAEMELAPSDTAAWITPLNPGGGAWSTVRDLSKVLLMELAKGKTPDGKQVVSEPNLLARREPQSREGENSSYGLALAAVTSYGVRFYGHGGGLAGYSSNMFFLPDHGIGAVILANIGAPDPLVYVQFRRKLLELLFDGRDEAVEDLAVARKVDDADLSKEAAKVDFAPGRAYIERFVGTYEHPMYGKITIRLDGDRGVLDAGEWTSSLGKKKEEDGTEKLVATTPPWVFWPEFLPKEVNGKMALELPDTQRKVLFERVSSPAPRLTAEPNRR</sequence>
<dbReference type="InterPro" id="IPR001466">
    <property type="entry name" value="Beta-lactam-related"/>
</dbReference>